<keyword evidence="3" id="KW-1185">Reference proteome</keyword>
<evidence type="ECO:0000256" key="1">
    <source>
        <dbReference type="SAM" id="Phobius"/>
    </source>
</evidence>
<accession>A0AAJ0F9H9</accession>
<comment type="caution">
    <text evidence="2">The sequence shown here is derived from an EMBL/GenBank/DDBJ whole genome shotgun (WGS) entry which is preliminary data.</text>
</comment>
<dbReference type="Proteomes" id="UP001239445">
    <property type="component" value="Unassembled WGS sequence"/>
</dbReference>
<name>A0AAJ0F9H9_9PEZI</name>
<keyword evidence="1" id="KW-0472">Membrane</keyword>
<feature type="transmembrane region" description="Helical" evidence="1">
    <location>
        <begin position="20"/>
        <end position="37"/>
    </location>
</feature>
<evidence type="ECO:0000313" key="2">
    <source>
        <dbReference type="EMBL" id="KAK1755383.1"/>
    </source>
</evidence>
<dbReference type="AlphaFoldDB" id="A0AAJ0F9H9"/>
<feature type="transmembrane region" description="Helical" evidence="1">
    <location>
        <begin position="232"/>
        <end position="252"/>
    </location>
</feature>
<keyword evidence="1" id="KW-0812">Transmembrane</keyword>
<evidence type="ECO:0000313" key="3">
    <source>
        <dbReference type="Proteomes" id="UP001239445"/>
    </source>
</evidence>
<feature type="transmembrane region" description="Helical" evidence="1">
    <location>
        <begin position="146"/>
        <end position="168"/>
    </location>
</feature>
<dbReference type="EMBL" id="MU839833">
    <property type="protein sequence ID" value="KAK1755383.1"/>
    <property type="molecule type" value="Genomic_DNA"/>
</dbReference>
<keyword evidence="1" id="KW-1133">Transmembrane helix</keyword>
<feature type="transmembrane region" description="Helical" evidence="1">
    <location>
        <begin position="44"/>
        <end position="65"/>
    </location>
</feature>
<protein>
    <submittedName>
        <fullName evidence="2">Uncharacterized protein</fullName>
    </submittedName>
</protein>
<reference evidence="2" key="1">
    <citation type="submission" date="2023-06" db="EMBL/GenBank/DDBJ databases">
        <title>Genome-scale phylogeny and comparative genomics of the fungal order Sordariales.</title>
        <authorList>
            <consortium name="Lawrence Berkeley National Laboratory"/>
            <person name="Hensen N."/>
            <person name="Bonometti L."/>
            <person name="Westerberg I."/>
            <person name="Brannstrom I.O."/>
            <person name="Guillou S."/>
            <person name="Cros-Aarteil S."/>
            <person name="Calhoun S."/>
            <person name="Haridas S."/>
            <person name="Kuo A."/>
            <person name="Mondo S."/>
            <person name="Pangilinan J."/>
            <person name="Riley R."/>
            <person name="Labutti K."/>
            <person name="Andreopoulos B."/>
            <person name="Lipzen A."/>
            <person name="Chen C."/>
            <person name="Yanf M."/>
            <person name="Daum C."/>
            <person name="Ng V."/>
            <person name="Clum A."/>
            <person name="Steindorff A."/>
            <person name="Ohm R."/>
            <person name="Martin F."/>
            <person name="Silar P."/>
            <person name="Natvig D."/>
            <person name="Lalanne C."/>
            <person name="Gautier V."/>
            <person name="Ament-Velasquez S.L."/>
            <person name="Kruys A."/>
            <person name="Hutchinson M.I."/>
            <person name="Powell A.J."/>
            <person name="Barry K."/>
            <person name="Miller A.N."/>
            <person name="Grigoriev I.V."/>
            <person name="Debuchy R."/>
            <person name="Gladieux P."/>
            <person name="Thoren M.H."/>
            <person name="Johannesson H."/>
        </authorList>
    </citation>
    <scope>NUCLEOTIDE SEQUENCE</scope>
    <source>
        <strain evidence="2">PSN4</strain>
    </source>
</reference>
<gene>
    <name evidence="2" type="ORF">QBC47DRAFT_445404</name>
</gene>
<organism evidence="2 3">
    <name type="scientific">Echria macrotheca</name>
    <dbReference type="NCBI Taxonomy" id="438768"/>
    <lineage>
        <taxon>Eukaryota</taxon>
        <taxon>Fungi</taxon>
        <taxon>Dikarya</taxon>
        <taxon>Ascomycota</taxon>
        <taxon>Pezizomycotina</taxon>
        <taxon>Sordariomycetes</taxon>
        <taxon>Sordariomycetidae</taxon>
        <taxon>Sordariales</taxon>
        <taxon>Schizotheciaceae</taxon>
        <taxon>Echria</taxon>
    </lineage>
</organism>
<sequence>MSDTCRSDGNTDLYGLGNRLGIYFQMIAFIIAGRRGVMVEPLGALISSINVSLLATFIAVVKAIANGTMRTVDMVIIDSLIFTQVNLPLFSFDLITLLMSPLAFGMQTLVAWFWFVGLDKLPRTDCPDDYGFFFSEASLYGWFSTLWKVLSVGLAILTGIAFLAAYSLMAKMTCRSGYTEDESVTERREKAESRKFKELVFLLFPFTIIMTECTVAWNNLDGVYSVGSVSQLIPLILGIGLVAYMSLCHTQLDEARHRLERSQQIQRELHSRYYEQ</sequence>
<feature type="transmembrane region" description="Helical" evidence="1">
    <location>
        <begin position="199"/>
        <end position="220"/>
    </location>
</feature>
<feature type="transmembrane region" description="Helical" evidence="1">
    <location>
        <begin position="97"/>
        <end position="115"/>
    </location>
</feature>
<proteinExistence type="predicted"/>